<dbReference type="InterPro" id="IPR002885">
    <property type="entry name" value="PPR_rpt"/>
</dbReference>
<dbReference type="OrthoDB" id="185373at2759"/>
<dbReference type="Pfam" id="PF13041">
    <property type="entry name" value="PPR_2"/>
    <property type="match status" value="2"/>
</dbReference>
<dbReference type="GO" id="GO:0009451">
    <property type="term" value="P:RNA modification"/>
    <property type="evidence" value="ECO:0007669"/>
    <property type="project" value="InterPro"/>
</dbReference>
<dbReference type="GO" id="GO:0003723">
    <property type="term" value="F:RNA binding"/>
    <property type="evidence" value="ECO:0007669"/>
    <property type="project" value="InterPro"/>
</dbReference>
<name>A0A8T2S9L5_CERRI</name>
<evidence type="ECO:0008006" key="5">
    <source>
        <dbReference type="Google" id="ProtNLM"/>
    </source>
</evidence>
<evidence type="ECO:0000256" key="2">
    <source>
        <dbReference type="PROSITE-ProRule" id="PRU00708"/>
    </source>
</evidence>
<dbReference type="SUPFAM" id="SSF48452">
    <property type="entry name" value="TPR-like"/>
    <property type="match status" value="1"/>
</dbReference>
<dbReference type="InterPro" id="IPR046960">
    <property type="entry name" value="PPR_At4g14850-like_plant"/>
</dbReference>
<evidence type="ECO:0000313" key="4">
    <source>
        <dbReference type="Proteomes" id="UP000825935"/>
    </source>
</evidence>
<dbReference type="Gene3D" id="1.25.40.10">
    <property type="entry name" value="Tetratricopeptide repeat domain"/>
    <property type="match status" value="3"/>
</dbReference>
<dbReference type="OMA" id="TENIYAM"/>
<dbReference type="AlphaFoldDB" id="A0A8T2S9L5"/>
<dbReference type="PANTHER" id="PTHR47926">
    <property type="entry name" value="PENTATRICOPEPTIDE REPEAT-CONTAINING PROTEIN"/>
    <property type="match status" value="1"/>
</dbReference>
<dbReference type="InterPro" id="IPR011990">
    <property type="entry name" value="TPR-like_helical_dom_sf"/>
</dbReference>
<feature type="repeat" description="PPR" evidence="2">
    <location>
        <begin position="95"/>
        <end position="125"/>
    </location>
</feature>
<feature type="repeat" description="PPR" evidence="2">
    <location>
        <begin position="332"/>
        <end position="366"/>
    </location>
</feature>
<dbReference type="PANTHER" id="PTHR47926:SF382">
    <property type="entry name" value="PENTACOTRIPEPTIDE-REPEAT REGION OF PRORP DOMAIN-CONTAINING PROTEIN"/>
    <property type="match status" value="1"/>
</dbReference>
<comment type="caution">
    <text evidence="3">The sequence shown here is derived from an EMBL/GenBank/DDBJ whole genome shotgun (WGS) entry which is preliminary data.</text>
</comment>
<feature type="repeat" description="PPR" evidence="2">
    <location>
        <begin position="197"/>
        <end position="231"/>
    </location>
</feature>
<gene>
    <name evidence="3" type="ORF">KP509_21G047600</name>
</gene>
<dbReference type="EMBL" id="CM035426">
    <property type="protein sequence ID" value="KAH7315395.1"/>
    <property type="molecule type" value="Genomic_DNA"/>
</dbReference>
<protein>
    <recommendedName>
        <fullName evidence="5">Pentatricopeptide repeat-containing protein</fullName>
    </recommendedName>
</protein>
<dbReference type="FunFam" id="1.25.40.10:FF:000090">
    <property type="entry name" value="Pentatricopeptide repeat-containing protein, chloroplastic"/>
    <property type="match status" value="1"/>
</dbReference>
<dbReference type="Pfam" id="PF13812">
    <property type="entry name" value="PPR_3"/>
    <property type="match status" value="1"/>
</dbReference>
<evidence type="ECO:0000256" key="1">
    <source>
        <dbReference type="ARBA" id="ARBA00022737"/>
    </source>
</evidence>
<dbReference type="PROSITE" id="PS51375">
    <property type="entry name" value="PPR"/>
    <property type="match status" value="4"/>
</dbReference>
<evidence type="ECO:0000313" key="3">
    <source>
        <dbReference type="EMBL" id="KAH7315395.1"/>
    </source>
</evidence>
<reference evidence="3" key="1">
    <citation type="submission" date="2021-08" db="EMBL/GenBank/DDBJ databases">
        <title>WGS assembly of Ceratopteris richardii.</title>
        <authorList>
            <person name="Marchant D.B."/>
            <person name="Chen G."/>
            <person name="Jenkins J."/>
            <person name="Shu S."/>
            <person name="Leebens-Mack J."/>
            <person name="Grimwood J."/>
            <person name="Schmutz J."/>
            <person name="Soltis P."/>
            <person name="Soltis D."/>
            <person name="Chen Z.-H."/>
        </authorList>
    </citation>
    <scope>NUCLEOTIDE SEQUENCE</scope>
    <source>
        <strain evidence="3">Whitten #5841</strain>
        <tissue evidence="3">Leaf</tissue>
    </source>
</reference>
<proteinExistence type="predicted"/>
<dbReference type="Proteomes" id="UP000825935">
    <property type="component" value="Chromosome 21"/>
</dbReference>
<sequence length="504" mass="56416">MNFTYHGGLDMMSVEEAITLMERSSELPTIEDYTKVIHNCRKLKRSRCALRLYSLLCGHGLENHKAMGNYVIPVFTSCGSAHQAQRIFSRFPYLNEHSWTSLIQCYVDCGDSQTALNVFDAMEETSPMHPSRYTFAAVLQACARLKCIEKGQNVHAAIVTEEFEGDAFLVSALVDMYAKCGLLLEAQDVFDSSPYNDVVCWTALMTGYAEQGLGEEAWSCLEKMQLVGISLDVVVWNAVIMAYGEQGDTDKALKSYEKMQEQGIVPNRVSFLNISKACCNKSAQRAGIQIHARLHHLVGSEIALVTAFVDMYAKCGRMDLAQELFDSMPIKSLVTWNALITGYVHQGDSEHVFHLFDRMREEGVKPDSITFLSVLNICCHGGFLTRGQMYFQSMQREYGIVPSMRHYNCMIDLLGRLGRLNEAVTMMEQIPSGPNYVTWASLLGACQKLADVEFCKGAFEHVVKLKLDDGQAFVLMSNICADVHEWEQTKRFGTTQGVSLVSGE</sequence>
<organism evidence="3 4">
    <name type="scientific">Ceratopteris richardii</name>
    <name type="common">Triangle waterfern</name>
    <dbReference type="NCBI Taxonomy" id="49495"/>
    <lineage>
        <taxon>Eukaryota</taxon>
        <taxon>Viridiplantae</taxon>
        <taxon>Streptophyta</taxon>
        <taxon>Embryophyta</taxon>
        <taxon>Tracheophyta</taxon>
        <taxon>Polypodiopsida</taxon>
        <taxon>Polypodiidae</taxon>
        <taxon>Polypodiales</taxon>
        <taxon>Pteridineae</taxon>
        <taxon>Pteridaceae</taxon>
        <taxon>Parkerioideae</taxon>
        <taxon>Ceratopteris</taxon>
    </lineage>
</organism>
<dbReference type="Pfam" id="PF01535">
    <property type="entry name" value="PPR"/>
    <property type="match status" value="4"/>
</dbReference>
<keyword evidence="1" id="KW-0677">Repeat</keyword>
<feature type="repeat" description="PPR" evidence="2">
    <location>
        <begin position="232"/>
        <end position="266"/>
    </location>
</feature>
<dbReference type="NCBIfam" id="TIGR00756">
    <property type="entry name" value="PPR"/>
    <property type="match status" value="5"/>
</dbReference>
<accession>A0A8T2S9L5</accession>
<keyword evidence="4" id="KW-1185">Reference proteome</keyword>